<evidence type="ECO:0000313" key="1">
    <source>
        <dbReference type="EMBL" id="OIO12844.1"/>
    </source>
</evidence>
<gene>
    <name evidence="1" type="ORF">AUJ73_04925</name>
</gene>
<evidence type="ECO:0000313" key="2">
    <source>
        <dbReference type="Proteomes" id="UP000183120"/>
    </source>
</evidence>
<name>A0A1J4TL18_9BACT</name>
<accession>A0A1J4TL18</accession>
<reference evidence="1 2" key="1">
    <citation type="journal article" date="2016" name="Environ. Microbiol.">
        <title>Genomic resolution of a cold subsurface aquifer community provides metabolic insights for novel microbes adapted to high CO concentrations.</title>
        <authorList>
            <person name="Probst A.J."/>
            <person name="Castelle C.J."/>
            <person name="Singh A."/>
            <person name="Brown C.T."/>
            <person name="Anantharaman K."/>
            <person name="Sharon I."/>
            <person name="Hug L.A."/>
            <person name="Burstein D."/>
            <person name="Emerson J.B."/>
            <person name="Thomas B.C."/>
            <person name="Banfield J.F."/>
        </authorList>
    </citation>
    <scope>NUCLEOTIDE SEQUENCE [LARGE SCALE GENOMIC DNA]</scope>
    <source>
        <strain evidence="1">CG1_02_37_22</strain>
    </source>
</reference>
<dbReference type="STRING" id="1805209.AUJ73_04925"/>
<organism evidence="1 2">
    <name type="scientific">Candidatus Gottesmanbacteria bacterium CG1_02_37_22</name>
    <dbReference type="NCBI Taxonomy" id="1805209"/>
    <lineage>
        <taxon>Bacteria</taxon>
        <taxon>Candidatus Gottesmaniibacteriota</taxon>
    </lineage>
</organism>
<sequence>MNEIVKWFTTLFLIATTTLGINSPKGNITPTPTPIISTMEEAWKILDENEFNCPARNNVLDWLKSSINKNSISSKEESGKAKDNNRNLWACYILSVETNDASQQSQYNPPTIDADPVIDCNFTNIGTMRLKSSVCSKSTDCQIGDKWIYYDSVDKCKQDQKAYQDKKGEEYQRQLKEEKINCSYTASGYSFNFGQLTSDECKLKYNQYFDELDQKRNERMQKMNEYYDNLDKEMQKQANPTTIPVVNNTELREECLGEVSSAYQSEITRLNIDRPNGSAYINSKNEIDRKYKSLEQNCKNRYPVN</sequence>
<protein>
    <submittedName>
        <fullName evidence="1">Uncharacterized protein</fullName>
    </submittedName>
</protein>
<comment type="caution">
    <text evidence="1">The sequence shown here is derived from an EMBL/GenBank/DDBJ whole genome shotgun (WGS) entry which is preliminary data.</text>
</comment>
<dbReference type="EMBL" id="MNUY01000077">
    <property type="protein sequence ID" value="OIO12844.1"/>
    <property type="molecule type" value="Genomic_DNA"/>
</dbReference>
<dbReference type="Proteomes" id="UP000183120">
    <property type="component" value="Unassembled WGS sequence"/>
</dbReference>
<dbReference type="AlphaFoldDB" id="A0A1J4TL18"/>
<proteinExistence type="predicted"/>